<feature type="compositionally biased region" description="Low complexity" evidence="1">
    <location>
        <begin position="15"/>
        <end position="36"/>
    </location>
</feature>
<accession>A0A914YGQ5</accession>
<proteinExistence type="predicted"/>
<name>A0A914YGQ5_9BILA</name>
<sequence length="85" mass="9360">METFMKRLLKKLLQTSPKSPAKAAPKSPAKTPSSSTNWLLVNRQRSNCESSSDLTCYAPEDGPVSKYHLEAADSDDNQHPQSTLP</sequence>
<evidence type="ECO:0000256" key="1">
    <source>
        <dbReference type="SAM" id="MobiDB-lite"/>
    </source>
</evidence>
<protein>
    <submittedName>
        <fullName evidence="3">Uncharacterized protein</fullName>
    </submittedName>
</protein>
<feature type="region of interest" description="Disordered" evidence="1">
    <location>
        <begin position="13"/>
        <end position="38"/>
    </location>
</feature>
<evidence type="ECO:0000313" key="2">
    <source>
        <dbReference type="Proteomes" id="UP000887577"/>
    </source>
</evidence>
<dbReference type="AlphaFoldDB" id="A0A914YGQ5"/>
<organism evidence="2 3">
    <name type="scientific">Panagrolaimus superbus</name>
    <dbReference type="NCBI Taxonomy" id="310955"/>
    <lineage>
        <taxon>Eukaryota</taxon>
        <taxon>Metazoa</taxon>
        <taxon>Ecdysozoa</taxon>
        <taxon>Nematoda</taxon>
        <taxon>Chromadorea</taxon>
        <taxon>Rhabditida</taxon>
        <taxon>Tylenchina</taxon>
        <taxon>Panagrolaimomorpha</taxon>
        <taxon>Panagrolaimoidea</taxon>
        <taxon>Panagrolaimidae</taxon>
        <taxon>Panagrolaimus</taxon>
    </lineage>
</organism>
<feature type="region of interest" description="Disordered" evidence="1">
    <location>
        <begin position="50"/>
        <end position="85"/>
    </location>
</feature>
<dbReference type="Proteomes" id="UP000887577">
    <property type="component" value="Unplaced"/>
</dbReference>
<evidence type="ECO:0000313" key="3">
    <source>
        <dbReference type="WBParaSite" id="PSU_v2.g18637.t1"/>
    </source>
</evidence>
<dbReference type="WBParaSite" id="PSU_v2.g18637.t1">
    <property type="protein sequence ID" value="PSU_v2.g18637.t1"/>
    <property type="gene ID" value="PSU_v2.g18637"/>
</dbReference>
<keyword evidence="2" id="KW-1185">Reference proteome</keyword>
<reference evidence="3" key="1">
    <citation type="submission" date="2022-11" db="UniProtKB">
        <authorList>
            <consortium name="WormBaseParasite"/>
        </authorList>
    </citation>
    <scope>IDENTIFICATION</scope>
</reference>